<dbReference type="AlphaFoldDB" id="A0A1F7JH46"/>
<gene>
    <name evidence="5" type="ORF">A3H78_00460</name>
</gene>
<evidence type="ECO:0000256" key="4">
    <source>
        <dbReference type="ARBA" id="ARBA00022801"/>
    </source>
</evidence>
<dbReference type="GO" id="GO:0004519">
    <property type="term" value="F:endonuclease activity"/>
    <property type="evidence" value="ECO:0007669"/>
    <property type="project" value="UniProtKB-KW"/>
</dbReference>
<organism evidence="5 6">
    <name type="scientific">Candidatus Roizmanbacteria bacterium RIFCSPLOWO2_02_FULL_36_11</name>
    <dbReference type="NCBI Taxonomy" id="1802071"/>
    <lineage>
        <taxon>Bacteria</taxon>
        <taxon>Candidatus Roizmaniibacteriota</taxon>
    </lineage>
</organism>
<dbReference type="GO" id="GO:0016874">
    <property type="term" value="F:ligase activity"/>
    <property type="evidence" value="ECO:0007669"/>
    <property type="project" value="UniProtKB-KW"/>
</dbReference>
<dbReference type="GO" id="GO:0016787">
    <property type="term" value="F:hydrolase activity"/>
    <property type="evidence" value="ECO:0007669"/>
    <property type="project" value="UniProtKB-KW"/>
</dbReference>
<evidence type="ECO:0000313" key="5">
    <source>
        <dbReference type="EMBL" id="OGK54934.1"/>
    </source>
</evidence>
<keyword evidence="4" id="KW-0378">Hydrolase</keyword>
<dbReference type="CDD" id="cd18691">
    <property type="entry name" value="PIN_VapC-like"/>
    <property type="match status" value="1"/>
</dbReference>
<keyword evidence="2" id="KW-0540">Nuclease</keyword>
<evidence type="ECO:0000256" key="2">
    <source>
        <dbReference type="ARBA" id="ARBA00022722"/>
    </source>
</evidence>
<accession>A0A1F7JH46</accession>
<dbReference type="GO" id="GO:0008033">
    <property type="term" value="P:tRNA processing"/>
    <property type="evidence" value="ECO:0007669"/>
    <property type="project" value="UniProtKB-KW"/>
</dbReference>
<dbReference type="NCBIfam" id="TIGR03875">
    <property type="entry name" value="RNA_lig_partner"/>
    <property type="match status" value="1"/>
</dbReference>
<name>A0A1F7JH46_9BACT</name>
<dbReference type="Proteomes" id="UP000177418">
    <property type="component" value="Unassembled WGS sequence"/>
</dbReference>
<evidence type="ECO:0000256" key="1">
    <source>
        <dbReference type="ARBA" id="ARBA00022694"/>
    </source>
</evidence>
<comment type="caution">
    <text evidence="5">The sequence shown here is derived from an EMBL/GenBank/DDBJ whole genome shotgun (WGS) entry which is preliminary data.</text>
</comment>
<protein>
    <submittedName>
        <fullName evidence="5">RNA ligase partner protein</fullName>
    </submittedName>
</protein>
<dbReference type="Pfam" id="PF08745">
    <property type="entry name" value="PIN_5"/>
    <property type="match status" value="1"/>
</dbReference>
<evidence type="ECO:0000256" key="3">
    <source>
        <dbReference type="ARBA" id="ARBA00022759"/>
    </source>
</evidence>
<keyword evidence="5" id="KW-0436">Ligase</keyword>
<dbReference type="PANTHER" id="PTHR41173">
    <property type="entry name" value="UPF0278 PROTEIN TK1425"/>
    <property type="match status" value="1"/>
</dbReference>
<sequence>MESFIIDTNFFFNLEIKSGFGKNPNEIIVNLTDMAKKLKKEKKAELFMPASIVSEFKTFMDEKSEIANEFLTTITIKSPDIENIKFSVAVFYKLVDESRSRSYRGLQIAEEIADQAGKIMLGKQDLSKVDYQKTIGVVVNKLRERYRQATRFNFLDSVADLDLIVLAKELDGCLVTSDEGVTRWGRIFGVKEISSVLFRQRLVSLLE</sequence>
<reference evidence="5 6" key="1">
    <citation type="journal article" date="2016" name="Nat. Commun.">
        <title>Thousands of microbial genomes shed light on interconnected biogeochemical processes in an aquifer system.</title>
        <authorList>
            <person name="Anantharaman K."/>
            <person name="Brown C.T."/>
            <person name="Hug L.A."/>
            <person name="Sharon I."/>
            <person name="Castelle C.J."/>
            <person name="Probst A.J."/>
            <person name="Thomas B.C."/>
            <person name="Singh A."/>
            <person name="Wilkins M.J."/>
            <person name="Karaoz U."/>
            <person name="Brodie E.L."/>
            <person name="Williams K.H."/>
            <person name="Hubbard S.S."/>
            <person name="Banfield J.F."/>
        </authorList>
    </citation>
    <scope>NUCLEOTIDE SEQUENCE [LARGE SCALE GENOMIC DNA]</scope>
</reference>
<keyword evidence="1" id="KW-0819">tRNA processing</keyword>
<dbReference type="EMBL" id="MGAV01000012">
    <property type="protein sequence ID" value="OGK54934.1"/>
    <property type="molecule type" value="Genomic_DNA"/>
</dbReference>
<dbReference type="PANTHER" id="PTHR41173:SF1">
    <property type="entry name" value="RNA-FREE RIBONUCLEASE P"/>
    <property type="match status" value="1"/>
</dbReference>
<keyword evidence="3" id="KW-0255">Endonuclease</keyword>
<evidence type="ECO:0000313" key="6">
    <source>
        <dbReference type="Proteomes" id="UP000177418"/>
    </source>
</evidence>
<proteinExistence type="predicted"/>
<dbReference type="InterPro" id="IPR014856">
    <property type="entry name" value="RNA_free_RNase_P"/>
</dbReference>